<comment type="similarity">
    <text evidence="2 10">Belongs to the GSP K family.</text>
</comment>
<comment type="subcellular location">
    <subcellularLocation>
        <location evidence="1 10">Cell inner membrane</location>
    </subcellularLocation>
</comment>
<dbReference type="Proteomes" id="UP000219336">
    <property type="component" value="Unassembled WGS sequence"/>
</dbReference>
<reference evidence="14" key="1">
    <citation type="submission" date="2016-06" db="EMBL/GenBank/DDBJ databases">
        <authorList>
            <person name="Rodrigo-Torres L."/>
            <person name="Arahal R.D."/>
            <person name="Lucena T."/>
        </authorList>
    </citation>
    <scope>NUCLEOTIDE SEQUENCE [LARGE SCALE GENOMIC DNA]</scope>
    <source>
        <strain evidence="14">CECT8203</strain>
    </source>
</reference>
<keyword evidence="4 10" id="KW-1003">Cell membrane</keyword>
<dbReference type="InterPro" id="IPR049179">
    <property type="entry name" value="T2SSK_SAM-like_2nd"/>
</dbReference>
<evidence type="ECO:0000256" key="10">
    <source>
        <dbReference type="PIRNR" id="PIRNR002786"/>
    </source>
</evidence>
<proteinExistence type="inferred from homology"/>
<dbReference type="Pfam" id="PF03934">
    <property type="entry name" value="T2SSK"/>
    <property type="match status" value="1"/>
</dbReference>
<evidence type="ECO:0000256" key="8">
    <source>
        <dbReference type="ARBA" id="ARBA00022989"/>
    </source>
</evidence>
<dbReference type="InterPro" id="IPR038072">
    <property type="entry name" value="GspK_central_sf"/>
</dbReference>
<evidence type="ECO:0000256" key="4">
    <source>
        <dbReference type="ARBA" id="ARBA00022475"/>
    </source>
</evidence>
<evidence type="ECO:0000256" key="3">
    <source>
        <dbReference type="ARBA" id="ARBA00022448"/>
    </source>
</evidence>
<keyword evidence="8" id="KW-1133">Transmembrane helix</keyword>
<evidence type="ECO:0000313" key="13">
    <source>
        <dbReference type="EMBL" id="SNX47413.1"/>
    </source>
</evidence>
<evidence type="ECO:0000256" key="7">
    <source>
        <dbReference type="ARBA" id="ARBA00022927"/>
    </source>
</evidence>
<dbReference type="InterPro" id="IPR005628">
    <property type="entry name" value="GspK"/>
</dbReference>
<name>A0A240EGK7_9VIBR</name>
<evidence type="ECO:0000313" key="14">
    <source>
        <dbReference type="Proteomes" id="UP000219336"/>
    </source>
</evidence>
<keyword evidence="9 10" id="KW-0472">Membrane</keyword>
<evidence type="ECO:0000256" key="1">
    <source>
        <dbReference type="ARBA" id="ARBA00004533"/>
    </source>
</evidence>
<dbReference type="InterPro" id="IPR049031">
    <property type="entry name" value="T2SSK_SAM-like_1st"/>
</dbReference>
<evidence type="ECO:0000256" key="2">
    <source>
        <dbReference type="ARBA" id="ARBA00007246"/>
    </source>
</evidence>
<evidence type="ECO:0000256" key="9">
    <source>
        <dbReference type="ARBA" id="ARBA00023136"/>
    </source>
</evidence>
<dbReference type="PANTHER" id="PTHR38831:SF1">
    <property type="entry name" value="TYPE II SECRETION SYSTEM PROTEIN K-RELATED"/>
    <property type="match status" value="1"/>
</dbReference>
<feature type="domain" description="T2SS protein K first SAM-like" evidence="12">
    <location>
        <begin position="106"/>
        <end position="217"/>
    </location>
</feature>
<keyword evidence="3 10" id="KW-0813">Transport</keyword>
<dbReference type="Gene3D" id="1.10.40.60">
    <property type="entry name" value="EpsJ-like"/>
    <property type="match status" value="2"/>
</dbReference>
<dbReference type="NCBIfam" id="NF037980">
    <property type="entry name" value="T2SS_GspK"/>
    <property type="match status" value="1"/>
</dbReference>
<dbReference type="InterPro" id="IPR045584">
    <property type="entry name" value="Pilin-like"/>
</dbReference>
<organism evidence="13 14">
    <name type="scientific">Vibrio thalassae</name>
    <dbReference type="NCBI Taxonomy" id="1243014"/>
    <lineage>
        <taxon>Bacteria</taxon>
        <taxon>Pseudomonadati</taxon>
        <taxon>Pseudomonadota</taxon>
        <taxon>Gammaproteobacteria</taxon>
        <taxon>Vibrionales</taxon>
        <taxon>Vibrionaceae</taxon>
        <taxon>Vibrio</taxon>
    </lineage>
</organism>
<dbReference type="EMBL" id="OANU01000009">
    <property type="protein sequence ID" value="SNX47413.1"/>
    <property type="molecule type" value="Genomic_DNA"/>
</dbReference>
<keyword evidence="14" id="KW-1185">Reference proteome</keyword>
<dbReference type="Pfam" id="PF21687">
    <property type="entry name" value="T2SSK_1st"/>
    <property type="match status" value="1"/>
</dbReference>
<protein>
    <recommendedName>
        <fullName evidence="10">Type II secretion system protein K</fullName>
    </recommendedName>
</protein>
<dbReference type="PANTHER" id="PTHR38831">
    <property type="entry name" value="TYPE II SECRETION SYSTEM PROTEIN K"/>
    <property type="match status" value="1"/>
</dbReference>
<accession>A0A240EGK7</accession>
<evidence type="ECO:0000259" key="11">
    <source>
        <dbReference type="Pfam" id="PF03934"/>
    </source>
</evidence>
<feature type="domain" description="T2SS protein K second SAM-like" evidence="11">
    <location>
        <begin position="222"/>
        <end position="280"/>
    </location>
</feature>
<keyword evidence="5 10" id="KW-0997">Cell inner membrane</keyword>
<dbReference type="AlphaFoldDB" id="A0A240EGK7"/>
<dbReference type="Gene3D" id="3.30.1300.30">
    <property type="entry name" value="GSPII I/J protein-like"/>
    <property type="match status" value="1"/>
</dbReference>
<keyword evidence="7" id="KW-0653">Protein transport</keyword>
<dbReference type="PIRSF" id="PIRSF002786">
    <property type="entry name" value="XcpX"/>
    <property type="match status" value="1"/>
</dbReference>
<gene>
    <name evidence="13" type="primary">gspK_2</name>
    <name evidence="13" type="ORF">VTH8203_01017</name>
</gene>
<dbReference type="SUPFAM" id="SSF54523">
    <property type="entry name" value="Pili subunits"/>
    <property type="match status" value="1"/>
</dbReference>
<evidence type="ECO:0000256" key="6">
    <source>
        <dbReference type="ARBA" id="ARBA00022692"/>
    </source>
</evidence>
<keyword evidence="6" id="KW-0812">Transmembrane</keyword>
<evidence type="ECO:0000256" key="5">
    <source>
        <dbReference type="ARBA" id="ARBA00022519"/>
    </source>
</evidence>
<sequence length="345" mass="38625">MKRVMANPQKGVALIVILLLLAIMVSIAATMSERLFSQFTRASNQINYQQAYWYAIGVEALASVAIKESYKDNKDSVNLNQPWALEERTYPLDYGQATGYIRDMQSCFNVNALANVTPNANSATKPFLVRFFQRLLEESEVENYQAEQIADSTWEFINKETTVRSVSGVGDSYYESLSPAYVAANSLIADSSELRAINQMSGEAMLRIAPLVCALPTSRWKLNVNTISAEQAPLLAALFAPNLSVDNAKQLIESRPFDGWSSVNQFLAESQMGVVDDNTKQQGSPFLTVDSVYFELDAQVVVDESRLRLRTLFFSQDRQDVTVVRRRLGGFSERVFNRSPEQSTD</sequence>
<evidence type="ECO:0000259" key="12">
    <source>
        <dbReference type="Pfam" id="PF21687"/>
    </source>
</evidence>
<dbReference type="GO" id="GO:0005886">
    <property type="term" value="C:plasma membrane"/>
    <property type="evidence" value="ECO:0007669"/>
    <property type="project" value="UniProtKB-SubCell"/>
</dbReference>
<dbReference type="SUPFAM" id="SSF158544">
    <property type="entry name" value="GspK insert domain-like"/>
    <property type="match status" value="2"/>
</dbReference>
<dbReference type="GO" id="GO:0009306">
    <property type="term" value="P:protein secretion"/>
    <property type="evidence" value="ECO:0007669"/>
    <property type="project" value="InterPro"/>
</dbReference>